<evidence type="ECO:0000256" key="2">
    <source>
        <dbReference type="ARBA" id="ARBA00020484"/>
    </source>
</evidence>
<dbReference type="InterPro" id="IPR009019">
    <property type="entry name" value="KH_sf_prok-type"/>
</dbReference>
<evidence type="ECO:0000256" key="8">
    <source>
        <dbReference type="RuleBase" id="RU003761"/>
    </source>
</evidence>
<evidence type="ECO:0000256" key="3">
    <source>
        <dbReference type="ARBA" id="ARBA00022741"/>
    </source>
</evidence>
<dbReference type="GO" id="GO:0005829">
    <property type="term" value="C:cytosol"/>
    <property type="evidence" value="ECO:0007669"/>
    <property type="project" value="TreeGrafter"/>
</dbReference>
<evidence type="ECO:0000313" key="12">
    <source>
        <dbReference type="Proteomes" id="UP000217153"/>
    </source>
</evidence>
<dbReference type="PRINTS" id="PR00326">
    <property type="entry name" value="GTP1OBG"/>
</dbReference>
<dbReference type="HAMAP" id="MF_00367">
    <property type="entry name" value="GTPase_Era"/>
    <property type="match status" value="1"/>
</dbReference>
<feature type="region of interest" description="G2" evidence="7">
    <location>
        <begin position="39"/>
        <end position="43"/>
    </location>
</feature>
<evidence type="ECO:0000256" key="5">
    <source>
        <dbReference type="ARBA" id="ARBA00023134"/>
    </source>
</evidence>
<keyword evidence="6" id="KW-0472">Membrane</keyword>
<keyword evidence="6" id="KW-1003">Cell membrane</keyword>
<evidence type="ECO:0000256" key="6">
    <source>
        <dbReference type="HAMAP-Rule" id="MF_00367"/>
    </source>
</evidence>
<dbReference type="SUPFAM" id="SSF52540">
    <property type="entry name" value="P-loop containing nucleoside triphosphate hydrolases"/>
    <property type="match status" value="1"/>
</dbReference>
<evidence type="ECO:0000259" key="9">
    <source>
        <dbReference type="PROSITE" id="PS50823"/>
    </source>
</evidence>
<keyword evidence="5 6" id="KW-0342">GTP-binding</keyword>
<feature type="domain" description="KH type-2" evidence="9">
    <location>
        <begin position="207"/>
        <end position="285"/>
    </location>
</feature>
<keyword evidence="4 6" id="KW-0694">RNA-binding</keyword>
<dbReference type="PANTHER" id="PTHR42698:SF1">
    <property type="entry name" value="GTPASE ERA, MITOCHONDRIAL"/>
    <property type="match status" value="1"/>
</dbReference>
<dbReference type="InterPro" id="IPR027417">
    <property type="entry name" value="P-loop_NTPase"/>
</dbReference>
<dbReference type="InterPro" id="IPR030388">
    <property type="entry name" value="G_ERA_dom"/>
</dbReference>
<dbReference type="GO" id="GO:0070181">
    <property type="term" value="F:small ribosomal subunit rRNA binding"/>
    <property type="evidence" value="ECO:0007669"/>
    <property type="project" value="UniProtKB-UniRule"/>
</dbReference>
<comment type="subunit">
    <text evidence="6">Monomer.</text>
</comment>
<dbReference type="RefSeq" id="WP_095680809.1">
    <property type="nucleotide sequence ID" value="NZ_CP016768.2"/>
</dbReference>
<dbReference type="CDD" id="cd04163">
    <property type="entry name" value="Era"/>
    <property type="match status" value="1"/>
</dbReference>
<keyword evidence="3 6" id="KW-0547">Nucleotide-binding</keyword>
<feature type="binding site" evidence="6">
    <location>
        <begin position="60"/>
        <end position="64"/>
    </location>
    <ligand>
        <name>GTP</name>
        <dbReference type="ChEBI" id="CHEBI:37565"/>
    </ligand>
</feature>
<dbReference type="NCBIfam" id="NF000908">
    <property type="entry name" value="PRK00089.1"/>
    <property type="match status" value="1"/>
</dbReference>
<dbReference type="SUPFAM" id="SSF54814">
    <property type="entry name" value="Prokaryotic type KH domain (KH-domain type II)"/>
    <property type="match status" value="1"/>
</dbReference>
<feature type="binding site" evidence="6">
    <location>
        <begin position="121"/>
        <end position="124"/>
    </location>
    <ligand>
        <name>GTP</name>
        <dbReference type="ChEBI" id="CHEBI:37565"/>
    </ligand>
</feature>
<protein>
    <recommendedName>
        <fullName evidence="2 6">GTPase Era</fullName>
    </recommendedName>
</protein>
<proteinExistence type="inferred from homology"/>
<dbReference type="GO" id="GO:0043024">
    <property type="term" value="F:ribosomal small subunit binding"/>
    <property type="evidence" value="ECO:0007669"/>
    <property type="project" value="TreeGrafter"/>
</dbReference>
<dbReference type="InterPro" id="IPR005225">
    <property type="entry name" value="Small_GTP-bd"/>
</dbReference>
<dbReference type="Pfam" id="PF01926">
    <property type="entry name" value="MMR_HSR1"/>
    <property type="match status" value="1"/>
</dbReference>
<dbReference type="AlphaFoldDB" id="A0A249JYB0"/>
<sequence>MENFKAGFVAIVGRPNTGKSTLVNALVGTKIVITSHHPNTTRNPIRGIINREKYQMIVVDTPGMHKPKTALGTRLNSMVNENMQSNDAVLLCLPADEEIGAGDEYIAKQIKGNQKVFLVVTKVDKISKSDLAVRLMAVNEFALRLNLQDAEIIPVSAKNLDQTELLLELLSVHLPESPALYPTDINTDQAQELMFADLIREAAIEELYEELPHSVMVTIEEMGERDDGKIFDISATLHVERDSQKGIIIGPQGSKLKAIGSLARKSIENLVGMQVFLQIHVKVSKEWQKDPKLLAKLGFTDALSD</sequence>
<comment type="function">
    <text evidence="6">An essential GTPase that binds both GDP and GTP, with rapid nucleotide exchange. Plays a role in 16S rRNA processing and 30S ribosomal subunit biogenesis and possibly also in cell cycle regulation and energy metabolism.</text>
</comment>
<organism evidence="11 12">
    <name type="scientific">Candidatus Nanopelagicus limnae</name>
    <dbReference type="NCBI Taxonomy" id="1884634"/>
    <lineage>
        <taxon>Bacteria</taxon>
        <taxon>Bacillati</taxon>
        <taxon>Actinomycetota</taxon>
        <taxon>Actinomycetes</taxon>
        <taxon>Candidatus Nanopelagicales</taxon>
        <taxon>Candidatus Nanopelagicaceae</taxon>
        <taxon>Candidatus Nanopelagicus</taxon>
    </lineage>
</organism>
<dbReference type="PANTHER" id="PTHR42698">
    <property type="entry name" value="GTPASE ERA"/>
    <property type="match status" value="1"/>
</dbReference>
<comment type="subcellular location">
    <subcellularLocation>
        <location evidence="6">Cytoplasm</location>
    </subcellularLocation>
    <subcellularLocation>
        <location evidence="6">Cell membrane</location>
        <topology evidence="6">Peripheral membrane protein</topology>
    </subcellularLocation>
</comment>
<keyword evidence="12" id="KW-1185">Reference proteome</keyword>
<gene>
    <name evidence="6" type="primary">era</name>
    <name evidence="11" type="ORF">B1s21122_04010</name>
</gene>
<dbReference type="PROSITE" id="PS50823">
    <property type="entry name" value="KH_TYPE_2"/>
    <property type="match status" value="1"/>
</dbReference>
<evidence type="ECO:0000259" key="10">
    <source>
        <dbReference type="PROSITE" id="PS51713"/>
    </source>
</evidence>
<feature type="region of interest" description="G5" evidence="7">
    <location>
        <begin position="155"/>
        <end position="157"/>
    </location>
</feature>
<feature type="region of interest" description="G4" evidence="7">
    <location>
        <begin position="121"/>
        <end position="124"/>
    </location>
</feature>
<dbReference type="CDD" id="cd22534">
    <property type="entry name" value="KH-II_Era"/>
    <property type="match status" value="1"/>
</dbReference>
<dbReference type="PROSITE" id="PS51713">
    <property type="entry name" value="G_ERA"/>
    <property type="match status" value="1"/>
</dbReference>
<dbReference type="InterPro" id="IPR006073">
    <property type="entry name" value="GTP-bd"/>
</dbReference>
<feature type="region of interest" description="G3" evidence="7">
    <location>
        <begin position="60"/>
        <end position="63"/>
    </location>
</feature>
<dbReference type="Proteomes" id="UP000217153">
    <property type="component" value="Chromosome"/>
</dbReference>
<evidence type="ECO:0000313" key="11">
    <source>
        <dbReference type="EMBL" id="ASY09499.1"/>
    </source>
</evidence>
<feature type="domain" description="Era-type G" evidence="10">
    <location>
        <begin position="5"/>
        <end position="176"/>
    </location>
</feature>
<name>A0A249JYB0_9ACTN</name>
<feature type="binding site" evidence="6">
    <location>
        <begin position="13"/>
        <end position="20"/>
    </location>
    <ligand>
        <name>GTP</name>
        <dbReference type="ChEBI" id="CHEBI:37565"/>
    </ligand>
</feature>
<dbReference type="InterPro" id="IPR004044">
    <property type="entry name" value="KH_dom_type_2"/>
</dbReference>
<dbReference type="InterPro" id="IPR015946">
    <property type="entry name" value="KH_dom-like_a/b"/>
</dbReference>
<feature type="region of interest" description="G1" evidence="7">
    <location>
        <begin position="13"/>
        <end position="20"/>
    </location>
</feature>
<dbReference type="InterPro" id="IPR005662">
    <property type="entry name" value="GTPase_Era-like"/>
</dbReference>
<keyword evidence="6" id="KW-0699">rRNA-binding</keyword>
<dbReference type="KEGG" id="abam:B1s21122_04010"/>
<dbReference type="Gene3D" id="3.40.50.300">
    <property type="entry name" value="P-loop containing nucleotide triphosphate hydrolases"/>
    <property type="match status" value="1"/>
</dbReference>
<dbReference type="Gene3D" id="3.30.300.20">
    <property type="match status" value="1"/>
</dbReference>
<evidence type="ECO:0000256" key="7">
    <source>
        <dbReference type="PROSITE-ProRule" id="PRU01050"/>
    </source>
</evidence>
<dbReference type="GO" id="GO:0003924">
    <property type="term" value="F:GTPase activity"/>
    <property type="evidence" value="ECO:0007669"/>
    <property type="project" value="UniProtKB-UniRule"/>
</dbReference>
<dbReference type="GO" id="GO:0000028">
    <property type="term" value="P:ribosomal small subunit assembly"/>
    <property type="evidence" value="ECO:0007669"/>
    <property type="project" value="TreeGrafter"/>
</dbReference>
<reference evidence="12" key="1">
    <citation type="submission" date="2016-10" db="EMBL/GenBank/DDBJ databases">
        <title>High microdiversification within the ubiquitous acI lineage of Actinobacteria.</title>
        <authorList>
            <person name="Neuenschwander S.M."/>
            <person name="Salcher M."/>
            <person name="Ghai R."/>
            <person name="Pernthaler J."/>
        </authorList>
    </citation>
    <scope>NUCLEOTIDE SEQUENCE [LARGE SCALE GENOMIC DNA]</scope>
</reference>
<dbReference type="OrthoDB" id="9805918at2"/>
<dbReference type="GO" id="GO:0005525">
    <property type="term" value="F:GTP binding"/>
    <property type="evidence" value="ECO:0007669"/>
    <property type="project" value="UniProtKB-UniRule"/>
</dbReference>
<keyword evidence="6" id="KW-0963">Cytoplasm</keyword>
<comment type="similarity">
    <text evidence="1 6 7 8">Belongs to the TRAFAC class TrmE-Era-EngA-EngB-Septin-like GTPase superfamily. Era GTPase family.</text>
</comment>
<dbReference type="EMBL" id="CP016768">
    <property type="protein sequence ID" value="ASY09499.1"/>
    <property type="molecule type" value="Genomic_DNA"/>
</dbReference>
<evidence type="ECO:0000256" key="1">
    <source>
        <dbReference type="ARBA" id="ARBA00007921"/>
    </source>
</evidence>
<evidence type="ECO:0000256" key="4">
    <source>
        <dbReference type="ARBA" id="ARBA00022884"/>
    </source>
</evidence>
<dbReference type="NCBIfam" id="TIGR00231">
    <property type="entry name" value="small_GTP"/>
    <property type="match status" value="1"/>
</dbReference>
<dbReference type="NCBIfam" id="TIGR00436">
    <property type="entry name" value="era"/>
    <property type="match status" value="1"/>
</dbReference>
<dbReference type="Pfam" id="PF07650">
    <property type="entry name" value="KH_2"/>
    <property type="match status" value="1"/>
</dbReference>
<keyword evidence="6" id="KW-0690">Ribosome biogenesis</keyword>
<accession>A0A249JYB0</accession>
<dbReference type="GO" id="GO:0005886">
    <property type="term" value="C:plasma membrane"/>
    <property type="evidence" value="ECO:0007669"/>
    <property type="project" value="UniProtKB-SubCell"/>
</dbReference>